<feature type="transmembrane region" description="Helical" evidence="5">
    <location>
        <begin position="346"/>
        <end position="368"/>
    </location>
</feature>
<sequence length="483" mass="49218">MSDRATLPTPAVRAHASPGHAVALVLVAAFMVLADVSIVNTAAPAIQNDLGAGLADVQLIVAGYQVGYATLLVTGGRLGDIAGRRAIFSAGLLLFTLTSLACGLAPSPGVLIAARVAQGLSAGLLYPQVLATIQTVLTPERRPAGFAALGAVISLATIAGPILAGALVTLDIAGTSWRAVFLINVPIGLVALILAQKLVPATRAADAGQVSVASVVMLSALLVALMAPLTVGRDHGWPVWAWVSLAATVPLAWVFRAHQGRLAARGRTPLLPPGLWRDRAFRLGVLLYFVFFSALYSFFLYFSYLLQYGLGESALQAGLSMVAYSIGSFLTSTRSKVLTARYGGRTVALAGAVTSAAGSALMIIPVALVHDPTLSLWIIPPLFVTGCGLGLVLAPLLGLVLAGIRSSQAGAAAGLLSTSQQIGGATGIAVIGLAVLAAVPEGRLENASAEHLANGFSIGLGVMVAVFLASAVLVAKLPKPADT</sequence>
<evidence type="ECO:0000256" key="5">
    <source>
        <dbReference type="SAM" id="Phobius"/>
    </source>
</evidence>
<dbReference type="CDD" id="cd17321">
    <property type="entry name" value="MFS_MMR_MDR_like"/>
    <property type="match status" value="1"/>
</dbReference>
<dbReference type="Pfam" id="PF07690">
    <property type="entry name" value="MFS_1"/>
    <property type="match status" value="1"/>
</dbReference>
<evidence type="ECO:0000259" key="6">
    <source>
        <dbReference type="PROSITE" id="PS50850"/>
    </source>
</evidence>
<dbReference type="InterPro" id="IPR036259">
    <property type="entry name" value="MFS_trans_sf"/>
</dbReference>
<feature type="transmembrane region" description="Helical" evidence="5">
    <location>
        <begin position="176"/>
        <end position="195"/>
    </location>
</feature>
<feature type="transmembrane region" description="Helical" evidence="5">
    <location>
        <begin position="21"/>
        <end position="43"/>
    </location>
</feature>
<feature type="transmembrane region" description="Helical" evidence="5">
    <location>
        <begin position="55"/>
        <end position="74"/>
    </location>
</feature>
<feature type="transmembrane region" description="Helical" evidence="5">
    <location>
        <begin position="207"/>
        <end position="227"/>
    </location>
</feature>
<dbReference type="InterPro" id="IPR011701">
    <property type="entry name" value="MFS"/>
</dbReference>
<feature type="transmembrane region" description="Helical" evidence="5">
    <location>
        <begin position="452"/>
        <end position="475"/>
    </location>
</feature>
<evidence type="ECO:0000313" key="8">
    <source>
        <dbReference type="Proteomes" id="UP000468735"/>
    </source>
</evidence>
<feature type="transmembrane region" description="Helical" evidence="5">
    <location>
        <begin position="145"/>
        <end position="170"/>
    </location>
</feature>
<dbReference type="OrthoDB" id="783189at2"/>
<dbReference type="SUPFAM" id="SSF103473">
    <property type="entry name" value="MFS general substrate transporter"/>
    <property type="match status" value="1"/>
</dbReference>
<evidence type="ECO:0000256" key="4">
    <source>
        <dbReference type="ARBA" id="ARBA00023136"/>
    </source>
</evidence>
<keyword evidence="2 5" id="KW-0812">Transmembrane</keyword>
<dbReference type="PROSITE" id="PS50850">
    <property type="entry name" value="MFS"/>
    <property type="match status" value="1"/>
</dbReference>
<reference evidence="7 8" key="1">
    <citation type="submission" date="2019-09" db="EMBL/GenBank/DDBJ databases">
        <title>Actinomadura physcomitrii sp. nov., a novel actinomycete isolated from moss [Physcomitrium sphaericum (Ludw) Fuernr].</title>
        <authorList>
            <person name="Zhuang X."/>
            <person name="Liu C."/>
        </authorList>
    </citation>
    <scope>NUCLEOTIDE SEQUENCE [LARGE SCALE GENOMIC DNA]</scope>
    <source>
        <strain evidence="7 8">HMC1</strain>
    </source>
</reference>
<dbReference type="PANTHER" id="PTHR42718">
    <property type="entry name" value="MAJOR FACILITATOR SUPERFAMILY MULTIDRUG TRANSPORTER MFSC"/>
    <property type="match status" value="1"/>
</dbReference>
<dbReference type="Gene3D" id="1.20.1250.20">
    <property type="entry name" value="MFS general substrate transporter like domains"/>
    <property type="match status" value="1"/>
</dbReference>
<dbReference type="EMBL" id="WBMT01000014">
    <property type="protein sequence ID" value="KAB2345181.1"/>
    <property type="molecule type" value="Genomic_DNA"/>
</dbReference>
<feature type="transmembrane region" description="Helical" evidence="5">
    <location>
        <begin position="239"/>
        <end position="259"/>
    </location>
</feature>
<protein>
    <submittedName>
        <fullName evidence="7">MFS transporter</fullName>
    </submittedName>
</protein>
<feature type="transmembrane region" description="Helical" evidence="5">
    <location>
        <begin position="280"/>
        <end position="302"/>
    </location>
</feature>
<dbReference type="GO" id="GO:0005886">
    <property type="term" value="C:plasma membrane"/>
    <property type="evidence" value="ECO:0007669"/>
    <property type="project" value="UniProtKB-SubCell"/>
</dbReference>
<dbReference type="RefSeq" id="WP_151564893.1">
    <property type="nucleotide sequence ID" value="NZ_WBMT01000014.1"/>
</dbReference>
<feature type="transmembrane region" description="Helical" evidence="5">
    <location>
        <begin position="112"/>
        <end position="133"/>
    </location>
</feature>
<feature type="transmembrane region" description="Helical" evidence="5">
    <location>
        <begin position="314"/>
        <end position="334"/>
    </location>
</feature>
<proteinExistence type="predicted"/>
<dbReference type="AlphaFoldDB" id="A0A6H9YT42"/>
<dbReference type="Proteomes" id="UP000468735">
    <property type="component" value="Unassembled WGS sequence"/>
</dbReference>
<feature type="transmembrane region" description="Helical" evidence="5">
    <location>
        <begin position="86"/>
        <end position="106"/>
    </location>
</feature>
<evidence type="ECO:0000256" key="1">
    <source>
        <dbReference type="ARBA" id="ARBA00004651"/>
    </source>
</evidence>
<comment type="caution">
    <text evidence="7">The sequence shown here is derived from an EMBL/GenBank/DDBJ whole genome shotgun (WGS) entry which is preliminary data.</text>
</comment>
<evidence type="ECO:0000256" key="3">
    <source>
        <dbReference type="ARBA" id="ARBA00022989"/>
    </source>
</evidence>
<dbReference type="PRINTS" id="PR01036">
    <property type="entry name" value="TCRTETB"/>
</dbReference>
<keyword evidence="8" id="KW-1185">Reference proteome</keyword>
<feature type="transmembrane region" description="Helical" evidence="5">
    <location>
        <begin position="374"/>
        <end position="401"/>
    </location>
</feature>
<comment type="subcellular location">
    <subcellularLocation>
        <location evidence="1">Cell membrane</location>
        <topology evidence="1">Multi-pass membrane protein</topology>
    </subcellularLocation>
</comment>
<gene>
    <name evidence="7" type="ORF">F8566_28345</name>
</gene>
<accession>A0A6H9YT42</accession>
<dbReference type="Gene3D" id="1.20.1720.10">
    <property type="entry name" value="Multidrug resistance protein D"/>
    <property type="match status" value="1"/>
</dbReference>
<keyword evidence="3 5" id="KW-1133">Transmembrane helix</keyword>
<feature type="transmembrane region" description="Helical" evidence="5">
    <location>
        <begin position="422"/>
        <end position="440"/>
    </location>
</feature>
<name>A0A6H9YT42_9ACTN</name>
<organism evidence="7 8">
    <name type="scientific">Actinomadura rudentiformis</name>
    <dbReference type="NCBI Taxonomy" id="359158"/>
    <lineage>
        <taxon>Bacteria</taxon>
        <taxon>Bacillati</taxon>
        <taxon>Actinomycetota</taxon>
        <taxon>Actinomycetes</taxon>
        <taxon>Streptosporangiales</taxon>
        <taxon>Thermomonosporaceae</taxon>
        <taxon>Actinomadura</taxon>
    </lineage>
</organism>
<dbReference type="InterPro" id="IPR020846">
    <property type="entry name" value="MFS_dom"/>
</dbReference>
<dbReference type="GO" id="GO:0022857">
    <property type="term" value="F:transmembrane transporter activity"/>
    <property type="evidence" value="ECO:0007669"/>
    <property type="project" value="InterPro"/>
</dbReference>
<evidence type="ECO:0000313" key="7">
    <source>
        <dbReference type="EMBL" id="KAB2345181.1"/>
    </source>
</evidence>
<evidence type="ECO:0000256" key="2">
    <source>
        <dbReference type="ARBA" id="ARBA00022692"/>
    </source>
</evidence>
<dbReference type="PANTHER" id="PTHR42718:SF39">
    <property type="entry name" value="ACTINORHODIN TRANSPORTER-RELATED"/>
    <property type="match status" value="1"/>
</dbReference>
<feature type="domain" description="Major facilitator superfamily (MFS) profile" evidence="6">
    <location>
        <begin position="21"/>
        <end position="482"/>
    </location>
</feature>
<keyword evidence="4 5" id="KW-0472">Membrane</keyword>